<keyword evidence="1" id="KW-0472">Membrane</keyword>
<proteinExistence type="predicted"/>
<reference evidence="2" key="1">
    <citation type="journal article" date="2014" name="Front. Microbiol.">
        <title>High frequency of phylogenetically diverse reductive dehalogenase-homologous genes in deep subseafloor sedimentary metagenomes.</title>
        <authorList>
            <person name="Kawai M."/>
            <person name="Futagami T."/>
            <person name="Toyoda A."/>
            <person name="Takaki Y."/>
            <person name="Nishi S."/>
            <person name="Hori S."/>
            <person name="Arai W."/>
            <person name="Tsubouchi T."/>
            <person name="Morono Y."/>
            <person name="Uchiyama I."/>
            <person name="Ito T."/>
            <person name="Fujiyama A."/>
            <person name="Inagaki F."/>
            <person name="Takami H."/>
        </authorList>
    </citation>
    <scope>NUCLEOTIDE SEQUENCE</scope>
    <source>
        <strain evidence="2">Expedition CK06-06</strain>
    </source>
</reference>
<organism evidence="2">
    <name type="scientific">marine sediment metagenome</name>
    <dbReference type="NCBI Taxonomy" id="412755"/>
    <lineage>
        <taxon>unclassified sequences</taxon>
        <taxon>metagenomes</taxon>
        <taxon>ecological metagenomes</taxon>
    </lineage>
</organism>
<evidence type="ECO:0000256" key="1">
    <source>
        <dbReference type="SAM" id="Phobius"/>
    </source>
</evidence>
<dbReference type="AlphaFoldDB" id="X1F7R0"/>
<feature type="transmembrane region" description="Helical" evidence="1">
    <location>
        <begin position="7"/>
        <end position="29"/>
    </location>
</feature>
<dbReference type="EMBL" id="BARU01000188">
    <property type="protein sequence ID" value="GAH28595.1"/>
    <property type="molecule type" value="Genomic_DNA"/>
</dbReference>
<gene>
    <name evidence="2" type="ORF">S03H2_00788</name>
</gene>
<evidence type="ECO:0000313" key="2">
    <source>
        <dbReference type="EMBL" id="GAH28595.1"/>
    </source>
</evidence>
<keyword evidence="1" id="KW-1133">Transmembrane helix</keyword>
<feature type="transmembrane region" description="Helical" evidence="1">
    <location>
        <begin position="44"/>
        <end position="63"/>
    </location>
</feature>
<protein>
    <submittedName>
        <fullName evidence="2">Uncharacterized protein</fullName>
    </submittedName>
</protein>
<keyword evidence="1" id="KW-0812">Transmembrane</keyword>
<name>X1F7R0_9ZZZZ</name>
<accession>X1F7R0</accession>
<sequence>MKNRILFWIFAPLKNISLGVIIFLIFHAFEKTSNNQIIGLDTKILLSILFPLLTLIIEYIFFISTRSRE</sequence>
<comment type="caution">
    <text evidence="2">The sequence shown here is derived from an EMBL/GenBank/DDBJ whole genome shotgun (WGS) entry which is preliminary data.</text>
</comment>